<evidence type="ECO:0000256" key="1">
    <source>
        <dbReference type="SAM" id="Phobius"/>
    </source>
</evidence>
<accession>A0A917BRK7</accession>
<organism evidence="2 3">
    <name type="scientific">Marmoricola endophyticus</name>
    <dbReference type="NCBI Taxonomy" id="2040280"/>
    <lineage>
        <taxon>Bacteria</taxon>
        <taxon>Bacillati</taxon>
        <taxon>Actinomycetota</taxon>
        <taxon>Actinomycetes</taxon>
        <taxon>Propionibacteriales</taxon>
        <taxon>Nocardioidaceae</taxon>
        <taxon>Marmoricola</taxon>
    </lineage>
</organism>
<feature type="transmembrane region" description="Helical" evidence="1">
    <location>
        <begin position="437"/>
        <end position="458"/>
    </location>
</feature>
<sequence>MIRMPVLVVALAVVVLLVLMTKFRINGFIALFAVALMVGLLQGMPLLEVYESATAGIGDQLSDLVLILGFGAMLGKILADSGAAQRIATRLVDVFGISKVQLAMMLTAVCLGITLFYEVAFVLLIPLVFTLVREYKLPLLWVGLPMSITLSTMHSFLPPHPGPAAVTETFEASQGLTLLYGLPIAIVAASALAFTWPRLVFVRSITPSIPKGLITEHKIAEEDMPGFGTCVGIVLVPVLMMAASAVAELSMDKDAPALRYFEFFGEAPVALLVALVLAVLLVGGNIDKVARSRVTVAADRGRTATGKFKLSRQGQLGTGAGDGASSVALDESADVSVPPARSRFQAAMDSAGEAVKPMAMIMLVIGAGGAFKQVLIDSGIADYITQLTNGWDISPIILAWVIAAMIRIAIGSASVAVVTAAGIVLPLVGPSGVPPELMVLAVTCGSIAFSHVTDPGFWLFKEYLNLSVVEAIKVRTTYSTVLALIGLGGVLLMNALVG</sequence>
<evidence type="ECO:0000313" key="3">
    <source>
        <dbReference type="Proteomes" id="UP000649179"/>
    </source>
</evidence>
<dbReference type="Proteomes" id="UP000649179">
    <property type="component" value="Unassembled WGS sequence"/>
</dbReference>
<keyword evidence="3" id="KW-1185">Reference proteome</keyword>
<feature type="transmembrane region" description="Helical" evidence="1">
    <location>
        <begin position="267"/>
        <end position="286"/>
    </location>
</feature>
<gene>
    <name evidence="2" type="primary">gntM</name>
    <name evidence="2" type="ORF">GCM10011519_31000</name>
</gene>
<keyword evidence="1" id="KW-1133">Transmembrane helix</keyword>
<dbReference type="PIRSF" id="PIRSF002746">
    <property type="entry name" value="Gluconate_transporter"/>
    <property type="match status" value="1"/>
</dbReference>
<reference evidence="2" key="2">
    <citation type="submission" date="2020-09" db="EMBL/GenBank/DDBJ databases">
        <authorList>
            <person name="Sun Q."/>
            <person name="Zhou Y."/>
        </authorList>
    </citation>
    <scope>NUCLEOTIDE SEQUENCE</scope>
    <source>
        <strain evidence="2">CGMCC 1.16067</strain>
    </source>
</reference>
<feature type="transmembrane region" description="Helical" evidence="1">
    <location>
        <begin position="30"/>
        <end position="49"/>
    </location>
</feature>
<dbReference type="Pfam" id="PF02447">
    <property type="entry name" value="GntP_permease"/>
    <property type="match status" value="2"/>
</dbReference>
<feature type="transmembrane region" description="Helical" evidence="1">
    <location>
        <begin position="177"/>
        <end position="196"/>
    </location>
</feature>
<dbReference type="GO" id="GO:0015568">
    <property type="term" value="F:L-idonate transmembrane transporter activity"/>
    <property type="evidence" value="ECO:0007669"/>
    <property type="project" value="TreeGrafter"/>
</dbReference>
<dbReference type="InterPro" id="IPR003474">
    <property type="entry name" value="Glcn_transporter"/>
</dbReference>
<comment type="caution">
    <text evidence="2">The sequence shown here is derived from an EMBL/GenBank/DDBJ whole genome shotgun (WGS) entry which is preliminary data.</text>
</comment>
<feature type="transmembrane region" description="Helical" evidence="1">
    <location>
        <begin position="226"/>
        <end position="247"/>
    </location>
</feature>
<feature type="transmembrane region" description="Helical" evidence="1">
    <location>
        <begin position="478"/>
        <end position="497"/>
    </location>
</feature>
<evidence type="ECO:0000313" key="2">
    <source>
        <dbReference type="EMBL" id="GGF54862.1"/>
    </source>
</evidence>
<feature type="transmembrane region" description="Helical" evidence="1">
    <location>
        <begin position="396"/>
        <end position="425"/>
    </location>
</feature>
<reference evidence="2" key="1">
    <citation type="journal article" date="2014" name="Int. J. Syst. Evol. Microbiol.">
        <title>Complete genome sequence of Corynebacterium casei LMG S-19264T (=DSM 44701T), isolated from a smear-ripened cheese.</title>
        <authorList>
            <consortium name="US DOE Joint Genome Institute (JGI-PGF)"/>
            <person name="Walter F."/>
            <person name="Albersmeier A."/>
            <person name="Kalinowski J."/>
            <person name="Ruckert C."/>
        </authorList>
    </citation>
    <scope>NUCLEOTIDE SEQUENCE</scope>
    <source>
        <strain evidence="2">CGMCC 1.16067</strain>
    </source>
</reference>
<feature type="transmembrane region" description="Helical" evidence="1">
    <location>
        <begin position="139"/>
        <end position="157"/>
    </location>
</feature>
<dbReference type="GO" id="GO:0005886">
    <property type="term" value="C:plasma membrane"/>
    <property type="evidence" value="ECO:0007669"/>
    <property type="project" value="TreeGrafter"/>
</dbReference>
<dbReference type="PANTHER" id="PTHR30354">
    <property type="entry name" value="GNT FAMILY GLUCONATE TRANSPORTER"/>
    <property type="match status" value="1"/>
</dbReference>
<name>A0A917BRK7_9ACTN</name>
<feature type="transmembrane region" description="Helical" evidence="1">
    <location>
        <begin position="99"/>
        <end position="132"/>
    </location>
</feature>
<dbReference type="PANTHER" id="PTHR30354:SF9">
    <property type="entry name" value="GNT-II SYSTEM L-IDONATE TRANSPORTER"/>
    <property type="match status" value="1"/>
</dbReference>
<keyword evidence="1" id="KW-0812">Transmembrane</keyword>
<protein>
    <submittedName>
        <fullName evidence="2">Idonate transporter</fullName>
    </submittedName>
</protein>
<proteinExistence type="predicted"/>
<keyword evidence="1" id="KW-0472">Membrane</keyword>
<dbReference type="GO" id="GO:0015128">
    <property type="term" value="F:gluconate transmembrane transporter activity"/>
    <property type="evidence" value="ECO:0007669"/>
    <property type="project" value="InterPro"/>
</dbReference>
<dbReference type="AlphaFoldDB" id="A0A917BRK7"/>
<dbReference type="EMBL" id="BMKQ01000001">
    <property type="protein sequence ID" value="GGF54862.1"/>
    <property type="molecule type" value="Genomic_DNA"/>
</dbReference>